<dbReference type="EMBL" id="MU003503">
    <property type="protein sequence ID" value="KAF2472175.1"/>
    <property type="molecule type" value="Genomic_DNA"/>
</dbReference>
<evidence type="ECO:0000313" key="1">
    <source>
        <dbReference type="EMBL" id="KAF2472175.1"/>
    </source>
</evidence>
<organism evidence="1 2">
    <name type="scientific">Lindgomyces ingoldianus</name>
    <dbReference type="NCBI Taxonomy" id="673940"/>
    <lineage>
        <taxon>Eukaryota</taxon>
        <taxon>Fungi</taxon>
        <taxon>Dikarya</taxon>
        <taxon>Ascomycota</taxon>
        <taxon>Pezizomycotina</taxon>
        <taxon>Dothideomycetes</taxon>
        <taxon>Pleosporomycetidae</taxon>
        <taxon>Pleosporales</taxon>
        <taxon>Lindgomycetaceae</taxon>
        <taxon>Lindgomyces</taxon>
    </lineage>
</organism>
<dbReference type="Proteomes" id="UP000799755">
    <property type="component" value="Unassembled WGS sequence"/>
</dbReference>
<proteinExistence type="predicted"/>
<accession>A0ACB6R1H2</accession>
<protein>
    <submittedName>
        <fullName evidence="1">Uncharacterized protein</fullName>
    </submittedName>
</protein>
<evidence type="ECO:0000313" key="2">
    <source>
        <dbReference type="Proteomes" id="UP000799755"/>
    </source>
</evidence>
<gene>
    <name evidence="1" type="ORF">BDR25DRAFT_302932</name>
</gene>
<comment type="caution">
    <text evidence="1">The sequence shown here is derived from an EMBL/GenBank/DDBJ whole genome shotgun (WGS) entry which is preliminary data.</text>
</comment>
<name>A0ACB6R1H2_9PLEO</name>
<sequence>MSGTALTGSFLDCGPGKLPQLDFSCAGPSCGSLNQFPGGVATDSGNNLDFKSNARCDSGNSNYISQYVFTQPSTEIDHKVSQEQNITLPNCKGLHVQSDGTSAGTNVDSLTRTTGPDCEPPQPPKASSSVIVVPPAQSSAPGGVQSSGAPLAASSSAPGVVGPISSAIGGGASSTTAGTPPTGSPNPTESQPAQFTGSAIRHRHPKTGILLLFFFILGFFIQGNSAYLVEHEMGPDTQRRATYKLRVRALSDNTRTFAEQLGGYVAKKVNEGQGSGGQVFADKLISDTLSTICQNFFSGGAAQSFSPVVVDNCITAIYDDSVAVKPKLEFLSVFGASMFCNYLTSQAYPIADQFSSEACKGLENLIVNPRTSSLVPSVPTSVPPPNPPPTTPNPPPTTPNPPPTTPNPPPTTPNPPPTTPPTTPPPPPTTTTRPPFTNSSTPLTSSTTSTTSATPSCPAESTCSGNCVNLKTDPNNCGACGVVCASGTCSNGACSLNSCSGQTCSTFGPCGPGGSCVCASIVDGTGFCVSGTTPCSGLADCATNADCPLGAVCAVGTCCTRNVCIVQDTCGGSSPPAALFAREWDNVANDTIGRRAIWDI</sequence>
<reference evidence="1" key="1">
    <citation type="journal article" date="2020" name="Stud. Mycol.">
        <title>101 Dothideomycetes genomes: a test case for predicting lifestyles and emergence of pathogens.</title>
        <authorList>
            <person name="Haridas S."/>
            <person name="Albert R."/>
            <person name="Binder M."/>
            <person name="Bloem J."/>
            <person name="Labutti K."/>
            <person name="Salamov A."/>
            <person name="Andreopoulos B."/>
            <person name="Baker S."/>
            <person name="Barry K."/>
            <person name="Bills G."/>
            <person name="Bluhm B."/>
            <person name="Cannon C."/>
            <person name="Castanera R."/>
            <person name="Culley D."/>
            <person name="Daum C."/>
            <person name="Ezra D."/>
            <person name="Gonzalez J."/>
            <person name="Henrissat B."/>
            <person name="Kuo A."/>
            <person name="Liang C."/>
            <person name="Lipzen A."/>
            <person name="Lutzoni F."/>
            <person name="Magnuson J."/>
            <person name="Mondo S."/>
            <person name="Nolan M."/>
            <person name="Ohm R."/>
            <person name="Pangilinan J."/>
            <person name="Park H.-J."/>
            <person name="Ramirez L."/>
            <person name="Alfaro M."/>
            <person name="Sun H."/>
            <person name="Tritt A."/>
            <person name="Yoshinaga Y."/>
            <person name="Zwiers L.-H."/>
            <person name="Turgeon B."/>
            <person name="Goodwin S."/>
            <person name="Spatafora J."/>
            <person name="Crous P."/>
            <person name="Grigoriev I."/>
        </authorList>
    </citation>
    <scope>NUCLEOTIDE SEQUENCE</scope>
    <source>
        <strain evidence="1">ATCC 200398</strain>
    </source>
</reference>
<keyword evidence="2" id="KW-1185">Reference proteome</keyword>